<comment type="caution">
    <text evidence="1">The sequence shown here is derived from an EMBL/GenBank/DDBJ whole genome shotgun (WGS) entry which is preliminary data.</text>
</comment>
<dbReference type="EMBL" id="LSRX01000082">
    <property type="protein sequence ID" value="OLQ10198.1"/>
    <property type="molecule type" value="Genomic_DNA"/>
</dbReference>
<reference evidence="1 2" key="1">
    <citation type="submission" date="2016-02" db="EMBL/GenBank/DDBJ databases">
        <title>Genome analysis of coral dinoflagellate symbionts highlights evolutionary adaptations to a symbiotic lifestyle.</title>
        <authorList>
            <person name="Aranda M."/>
            <person name="Li Y."/>
            <person name="Liew Y.J."/>
            <person name="Baumgarten S."/>
            <person name="Simakov O."/>
            <person name="Wilson M."/>
            <person name="Piel J."/>
            <person name="Ashoor H."/>
            <person name="Bougouffa S."/>
            <person name="Bajic V.B."/>
            <person name="Ryu T."/>
            <person name="Ravasi T."/>
            <person name="Bayer T."/>
            <person name="Micklem G."/>
            <person name="Kim H."/>
            <person name="Bhak J."/>
            <person name="Lajeunesse T.C."/>
            <person name="Voolstra C.R."/>
        </authorList>
    </citation>
    <scope>NUCLEOTIDE SEQUENCE [LARGE SCALE GENOMIC DNA]</scope>
    <source>
        <strain evidence="1 2">CCMP2467</strain>
    </source>
</reference>
<name>A0A1Q9ES36_SYMMI</name>
<dbReference type="OrthoDB" id="444172at2759"/>
<dbReference type="AlphaFoldDB" id="A0A1Q9ES36"/>
<accession>A0A1Q9ES36</accession>
<sequence length="164" mass="18387">MTYGFETELIAPLAKLVPETIHWLSGASFDQKKLQLSSLPVVLGVTFNLEDFLMEIKEERKRELIESIDAILESGALDPGTAGKLNGKLMFGASQLWGKVGRAFFRPISERQYSKDLSGDRMDLNEALKRSLIYCLKEAESGRDRVGAVMFDRRGLSPKQFTGR</sequence>
<proteinExistence type="predicted"/>
<organism evidence="1 2">
    <name type="scientific">Symbiodinium microadriaticum</name>
    <name type="common">Dinoflagellate</name>
    <name type="synonym">Zooxanthella microadriatica</name>
    <dbReference type="NCBI Taxonomy" id="2951"/>
    <lineage>
        <taxon>Eukaryota</taxon>
        <taxon>Sar</taxon>
        <taxon>Alveolata</taxon>
        <taxon>Dinophyceae</taxon>
        <taxon>Suessiales</taxon>
        <taxon>Symbiodiniaceae</taxon>
        <taxon>Symbiodinium</taxon>
    </lineage>
</organism>
<keyword evidence="2" id="KW-1185">Reference proteome</keyword>
<gene>
    <name evidence="1" type="ORF">AK812_SmicGene6084</name>
</gene>
<evidence type="ECO:0000313" key="2">
    <source>
        <dbReference type="Proteomes" id="UP000186817"/>
    </source>
</evidence>
<protein>
    <submittedName>
        <fullName evidence="1">Uncharacterized protein</fullName>
    </submittedName>
</protein>
<evidence type="ECO:0000313" key="1">
    <source>
        <dbReference type="EMBL" id="OLQ10198.1"/>
    </source>
</evidence>
<dbReference type="Proteomes" id="UP000186817">
    <property type="component" value="Unassembled WGS sequence"/>
</dbReference>